<organism evidence="1">
    <name type="scientific">Serratia fonticola</name>
    <dbReference type="NCBI Taxonomy" id="47917"/>
    <lineage>
        <taxon>Bacteria</taxon>
        <taxon>Pseudomonadati</taxon>
        <taxon>Pseudomonadota</taxon>
        <taxon>Gammaproteobacteria</taxon>
        <taxon>Enterobacterales</taxon>
        <taxon>Yersiniaceae</taxon>
        <taxon>Serratia</taxon>
    </lineage>
</organism>
<accession>A0A4U9WM78</accession>
<sequence length="109" mass="12589">MKDIRLCQIQPGRIGVFTRPQGNIGGRGTIGYVEISCLEELTPDTIANAQLLDRQFNSDEWGGVNENAFTERRHYRLYWPILPVLINNRRRHYYPGVFIFNPTLKTIAP</sequence>
<dbReference type="PANTHER" id="PTHR37036:SF2">
    <property type="entry name" value="DUF1861 FAMILY PROTEIN"/>
    <property type="match status" value="1"/>
</dbReference>
<dbReference type="Gene3D" id="2.115.10.20">
    <property type="entry name" value="Glycosyl hydrolase domain, family 43"/>
    <property type="match status" value="1"/>
</dbReference>
<dbReference type="SUPFAM" id="SSF75005">
    <property type="entry name" value="Arabinanase/levansucrase/invertase"/>
    <property type="match status" value="1"/>
</dbReference>
<protein>
    <submittedName>
        <fullName evidence="1">Protein of uncharacterized function (DUF1861)</fullName>
    </submittedName>
</protein>
<evidence type="ECO:0000313" key="1">
    <source>
        <dbReference type="EMBL" id="VTR60830.1"/>
    </source>
</evidence>
<dbReference type="Pfam" id="PF08950">
    <property type="entry name" value="DUF1861"/>
    <property type="match status" value="1"/>
</dbReference>
<name>A0A4U9WM78_SERFO</name>
<dbReference type="EMBL" id="CABEEZ010000166">
    <property type="protein sequence ID" value="VTR60830.1"/>
    <property type="molecule type" value="Genomic_DNA"/>
</dbReference>
<proteinExistence type="predicted"/>
<gene>
    <name evidence="1" type="ORF">NCTC12965_08610</name>
</gene>
<dbReference type="InterPro" id="IPR023296">
    <property type="entry name" value="Glyco_hydro_beta-prop_sf"/>
</dbReference>
<reference evidence="1" key="1">
    <citation type="submission" date="2019-05" db="EMBL/GenBank/DDBJ databases">
        <authorList>
            <consortium name="Pathogen Informatics"/>
        </authorList>
    </citation>
    <scope>NUCLEOTIDE SEQUENCE [LARGE SCALE GENOMIC DNA]</scope>
    <source>
        <strain evidence="1">NCTC12965</strain>
    </source>
</reference>
<dbReference type="PANTHER" id="PTHR37036">
    <property type="match status" value="1"/>
</dbReference>
<dbReference type="AlphaFoldDB" id="A0A4U9WM78"/>
<dbReference type="InterPro" id="IPR015045">
    <property type="entry name" value="MPT-1-like_LmxM"/>
</dbReference>